<dbReference type="SUPFAM" id="SSF53590">
    <property type="entry name" value="Nucleoside hydrolase"/>
    <property type="match status" value="1"/>
</dbReference>
<comment type="caution">
    <text evidence="4">The sequence shown here is derived from an EMBL/GenBank/DDBJ whole genome shotgun (WGS) entry which is preliminary data.</text>
</comment>
<evidence type="ECO:0000256" key="1">
    <source>
        <dbReference type="ARBA" id="ARBA00022801"/>
    </source>
</evidence>
<dbReference type="Pfam" id="PF01156">
    <property type="entry name" value="IU_nuc_hydro"/>
    <property type="match status" value="1"/>
</dbReference>
<evidence type="ECO:0000313" key="4">
    <source>
        <dbReference type="EMBL" id="MET3598852.1"/>
    </source>
</evidence>
<dbReference type="EMBL" id="JBEPLY010000002">
    <property type="protein sequence ID" value="MET3598852.1"/>
    <property type="molecule type" value="Genomic_DNA"/>
</dbReference>
<dbReference type="PANTHER" id="PTHR12304:SF4">
    <property type="entry name" value="URIDINE NUCLEOSIDASE"/>
    <property type="match status" value="1"/>
</dbReference>
<evidence type="ECO:0000256" key="2">
    <source>
        <dbReference type="ARBA" id="ARBA00023295"/>
    </source>
</evidence>
<dbReference type="Gene3D" id="3.90.245.10">
    <property type="entry name" value="Ribonucleoside hydrolase-like"/>
    <property type="match status" value="1"/>
</dbReference>
<proteinExistence type="predicted"/>
<name>A0ABV2I9C6_9HYPH</name>
<protein>
    <submittedName>
        <fullName evidence="4">Inosine-uridine nucleoside N-ribohydrolase</fullName>
    </submittedName>
</protein>
<feature type="domain" description="Inosine/uridine-preferring nucleoside hydrolase" evidence="3">
    <location>
        <begin position="3"/>
        <end position="293"/>
    </location>
</feature>
<dbReference type="PANTHER" id="PTHR12304">
    <property type="entry name" value="INOSINE-URIDINE PREFERRING NUCLEOSIDE HYDROLASE"/>
    <property type="match status" value="1"/>
</dbReference>
<accession>A0ABV2I9C6</accession>
<evidence type="ECO:0000313" key="5">
    <source>
        <dbReference type="Proteomes" id="UP001549164"/>
    </source>
</evidence>
<dbReference type="RefSeq" id="WP_354433177.1">
    <property type="nucleotide sequence ID" value="NZ_JBEPLY010000002.1"/>
</dbReference>
<keyword evidence="2" id="KW-0326">Glycosidase</keyword>
<dbReference type="Proteomes" id="UP001549164">
    <property type="component" value="Unassembled WGS sequence"/>
</dbReference>
<evidence type="ECO:0000259" key="3">
    <source>
        <dbReference type="Pfam" id="PF01156"/>
    </source>
</evidence>
<dbReference type="InterPro" id="IPR036452">
    <property type="entry name" value="Ribo_hydro-like"/>
</dbReference>
<keyword evidence="1" id="KW-0378">Hydrolase</keyword>
<dbReference type="InterPro" id="IPR023186">
    <property type="entry name" value="IUNH"/>
</dbReference>
<gene>
    <name evidence="4" type="ORF">ABID12_000779</name>
</gene>
<organism evidence="4 5">
    <name type="scientific">Martelella mangrovi</name>
    <dbReference type="NCBI Taxonomy" id="1397477"/>
    <lineage>
        <taxon>Bacteria</taxon>
        <taxon>Pseudomonadati</taxon>
        <taxon>Pseudomonadota</taxon>
        <taxon>Alphaproteobacteria</taxon>
        <taxon>Hyphomicrobiales</taxon>
        <taxon>Aurantimonadaceae</taxon>
        <taxon>Martelella</taxon>
    </lineage>
</organism>
<keyword evidence="5" id="KW-1185">Reference proteome</keyword>
<dbReference type="InterPro" id="IPR001910">
    <property type="entry name" value="Inosine/uridine_hydrolase_dom"/>
</dbReference>
<reference evidence="4 5" key="1">
    <citation type="submission" date="2024-06" db="EMBL/GenBank/DDBJ databases">
        <title>Genomic Encyclopedia of Type Strains, Phase IV (KMG-IV): sequencing the most valuable type-strain genomes for metagenomic binning, comparative biology and taxonomic classification.</title>
        <authorList>
            <person name="Goeker M."/>
        </authorList>
    </citation>
    <scope>NUCLEOTIDE SEQUENCE [LARGE SCALE GENOMIC DNA]</scope>
    <source>
        <strain evidence="4 5">DSM 28102</strain>
    </source>
</reference>
<sequence>MGIWIDTDMGFDDIAAILTVAASGQAIDGVSLTFGNAPLGQVERNAAGAVSAFGWTFPVHSGADRAVMGTAETATAILSETGMPTAGMRLPDATLPSDLPAFAALCRWLERDDGEKRILALGPLTNIAALCLARPDLAARITEIVWMGGGVTLGNHTASAEFNALADPEAAAIVLSRSVPFVMADLDFCRKITINMDDVAALRGKTGRNAALLADLTEGFVDIARKRGRTEMAFFDPAAAVAFCHPEWVTRQEVHLAFETAGQLTRGRSVVETRPHKAEFNAAILTDVDVKAAHDAILPALLAEAGR</sequence>